<dbReference type="InterPro" id="IPR001128">
    <property type="entry name" value="Cyt_P450"/>
</dbReference>
<evidence type="ECO:0000256" key="4">
    <source>
        <dbReference type="ARBA" id="ARBA00010617"/>
    </source>
</evidence>
<keyword evidence="15" id="KW-0732">Signal</keyword>
<keyword evidence="5 13" id="KW-0349">Heme</keyword>
<dbReference type="AlphaFoldDB" id="A0ABD1CIB8"/>
<comment type="subcellular location">
    <subcellularLocation>
        <location evidence="3">Endoplasmic reticulum membrane</location>
        <topology evidence="3">Peripheral membrane protein</topology>
    </subcellularLocation>
    <subcellularLocation>
        <location evidence="2">Microsome membrane</location>
        <topology evidence="2">Peripheral membrane protein</topology>
    </subcellularLocation>
</comment>
<evidence type="ECO:0000313" key="16">
    <source>
        <dbReference type="EMBL" id="KAL1376147.1"/>
    </source>
</evidence>
<name>A0ABD1CIB8_CULPP</name>
<keyword evidence="6 13" id="KW-0479">Metal-binding</keyword>
<keyword evidence="10 13" id="KW-0408">Iron</keyword>
<evidence type="ECO:0008006" key="18">
    <source>
        <dbReference type="Google" id="ProtNLM"/>
    </source>
</evidence>
<dbReference type="EMBL" id="JBEHCU010011892">
    <property type="protein sequence ID" value="KAL1376147.1"/>
    <property type="molecule type" value="Genomic_DNA"/>
</dbReference>
<dbReference type="Pfam" id="PF00067">
    <property type="entry name" value="p450"/>
    <property type="match status" value="2"/>
</dbReference>
<comment type="caution">
    <text evidence="16">The sequence shown here is derived from an EMBL/GenBank/DDBJ whole genome shotgun (WGS) entry which is preliminary data.</text>
</comment>
<evidence type="ECO:0000256" key="8">
    <source>
        <dbReference type="ARBA" id="ARBA00022848"/>
    </source>
</evidence>
<evidence type="ECO:0000256" key="9">
    <source>
        <dbReference type="ARBA" id="ARBA00023002"/>
    </source>
</evidence>
<dbReference type="GO" id="GO:0005789">
    <property type="term" value="C:endoplasmic reticulum membrane"/>
    <property type="evidence" value="ECO:0007669"/>
    <property type="project" value="UniProtKB-SubCell"/>
</dbReference>
<evidence type="ECO:0000256" key="7">
    <source>
        <dbReference type="ARBA" id="ARBA00022824"/>
    </source>
</evidence>
<dbReference type="PRINTS" id="PR00464">
    <property type="entry name" value="EP450II"/>
</dbReference>
<comment type="similarity">
    <text evidence="4 14">Belongs to the cytochrome P450 family.</text>
</comment>
<evidence type="ECO:0000256" key="15">
    <source>
        <dbReference type="SAM" id="SignalP"/>
    </source>
</evidence>
<evidence type="ECO:0000256" key="6">
    <source>
        <dbReference type="ARBA" id="ARBA00022723"/>
    </source>
</evidence>
<dbReference type="InterPro" id="IPR036396">
    <property type="entry name" value="Cyt_P450_sf"/>
</dbReference>
<keyword evidence="9 14" id="KW-0560">Oxidoreductase</keyword>
<sequence length="439" mass="49728">MCLYLLLAILALSFLWIQRHYSYWERRGIPYVKASFPRGNLQGVGKKFHMSAAIQACYKQLKGKGPFGGIFFFLNPVVLVTDLELVKHVLVKDFQFFHDRSLYYNEKDDPLTGNLLNIEGTRWRNLRAKITPTFTSGKMKMMFPTIVAIADQFHELLARESAEGVEIEMKEALARFTTDVIGSCAFGLECDSLETIEYREKSGVSGKDFMDLMIELKNTESIDDSEGGSLTFNEIAAQAVVFFAAGFETSATTMSYCLYELALNPALQDKARDEVTRVIRKHGTLNYEAAQEMQYVGACIDEALRKYPPGPSLSRAVTKNYKVPNTDTTLEKGTSVLIPVYAIHHDPEYFPEPERYDPDRFLPEQQATRNPYSYLPFGEGPRNCIGLRFGLTVARIGVAYVLKGFRISLSRRTPVPLELSRQKMILTIEGGLWLHLEKL</sequence>
<proteinExistence type="inferred from homology"/>
<feature type="chain" id="PRO_5044809315" description="Cytochrome P450" evidence="15">
    <location>
        <begin position="23"/>
        <end position="439"/>
    </location>
</feature>
<evidence type="ECO:0000256" key="10">
    <source>
        <dbReference type="ARBA" id="ARBA00023004"/>
    </source>
</evidence>
<dbReference type="Gene3D" id="1.10.630.10">
    <property type="entry name" value="Cytochrome P450"/>
    <property type="match status" value="2"/>
</dbReference>
<dbReference type="PANTHER" id="PTHR24292">
    <property type="entry name" value="CYTOCHROME P450"/>
    <property type="match status" value="1"/>
</dbReference>
<evidence type="ECO:0000313" key="17">
    <source>
        <dbReference type="Proteomes" id="UP001562425"/>
    </source>
</evidence>
<dbReference type="InterPro" id="IPR050476">
    <property type="entry name" value="Insect_CytP450_Detox"/>
</dbReference>
<evidence type="ECO:0000256" key="13">
    <source>
        <dbReference type="PIRSR" id="PIRSR602402-1"/>
    </source>
</evidence>
<dbReference type="PRINTS" id="PR00385">
    <property type="entry name" value="P450"/>
</dbReference>
<dbReference type="GO" id="GO:0046872">
    <property type="term" value="F:metal ion binding"/>
    <property type="evidence" value="ECO:0007669"/>
    <property type="project" value="UniProtKB-KW"/>
</dbReference>
<keyword evidence="12" id="KW-0472">Membrane</keyword>
<organism evidence="16 17">
    <name type="scientific">Culex pipiens pipiens</name>
    <name type="common">Northern house mosquito</name>
    <dbReference type="NCBI Taxonomy" id="38569"/>
    <lineage>
        <taxon>Eukaryota</taxon>
        <taxon>Metazoa</taxon>
        <taxon>Ecdysozoa</taxon>
        <taxon>Arthropoda</taxon>
        <taxon>Hexapoda</taxon>
        <taxon>Insecta</taxon>
        <taxon>Pterygota</taxon>
        <taxon>Neoptera</taxon>
        <taxon>Endopterygota</taxon>
        <taxon>Diptera</taxon>
        <taxon>Nematocera</taxon>
        <taxon>Culicoidea</taxon>
        <taxon>Culicidae</taxon>
        <taxon>Culicinae</taxon>
        <taxon>Culicini</taxon>
        <taxon>Culex</taxon>
        <taxon>Culex</taxon>
    </lineage>
</organism>
<keyword evidence="17" id="KW-1185">Reference proteome</keyword>
<evidence type="ECO:0000256" key="2">
    <source>
        <dbReference type="ARBA" id="ARBA00004174"/>
    </source>
</evidence>
<evidence type="ECO:0000256" key="1">
    <source>
        <dbReference type="ARBA" id="ARBA00001971"/>
    </source>
</evidence>
<dbReference type="InterPro" id="IPR017972">
    <property type="entry name" value="Cyt_P450_CS"/>
</dbReference>
<gene>
    <name evidence="16" type="ORF">pipiens_004499</name>
</gene>
<keyword evidence="11 14" id="KW-0503">Monooxygenase</keyword>
<dbReference type="SUPFAM" id="SSF48264">
    <property type="entry name" value="Cytochrome P450"/>
    <property type="match status" value="1"/>
</dbReference>
<dbReference type="Proteomes" id="UP001562425">
    <property type="component" value="Unassembled WGS sequence"/>
</dbReference>
<accession>A0ABD1CIB8</accession>
<evidence type="ECO:0000256" key="12">
    <source>
        <dbReference type="ARBA" id="ARBA00023136"/>
    </source>
</evidence>
<feature type="signal peptide" evidence="15">
    <location>
        <begin position="1"/>
        <end position="22"/>
    </location>
</feature>
<evidence type="ECO:0000256" key="11">
    <source>
        <dbReference type="ARBA" id="ARBA00023033"/>
    </source>
</evidence>
<keyword evidence="8" id="KW-0492">Microsome</keyword>
<dbReference type="CDD" id="cd11056">
    <property type="entry name" value="CYP6-like"/>
    <property type="match status" value="1"/>
</dbReference>
<protein>
    <recommendedName>
        <fullName evidence="18">Cytochrome P450</fullName>
    </recommendedName>
</protein>
<dbReference type="InterPro" id="IPR002402">
    <property type="entry name" value="Cyt_P450_E_grp-II"/>
</dbReference>
<evidence type="ECO:0000256" key="14">
    <source>
        <dbReference type="RuleBase" id="RU000461"/>
    </source>
</evidence>
<reference evidence="16 17" key="1">
    <citation type="submission" date="2024-05" db="EMBL/GenBank/DDBJ databases">
        <title>Culex pipiens pipiens assembly and annotation.</title>
        <authorList>
            <person name="Alout H."/>
            <person name="Durand T."/>
        </authorList>
    </citation>
    <scope>NUCLEOTIDE SEQUENCE [LARGE SCALE GENOMIC DNA]</scope>
    <source>
        <strain evidence="16">HA-2024</strain>
        <tissue evidence="16">Whole body</tissue>
    </source>
</reference>
<dbReference type="GO" id="GO:0004497">
    <property type="term" value="F:monooxygenase activity"/>
    <property type="evidence" value="ECO:0007669"/>
    <property type="project" value="UniProtKB-KW"/>
</dbReference>
<evidence type="ECO:0000256" key="5">
    <source>
        <dbReference type="ARBA" id="ARBA00022617"/>
    </source>
</evidence>
<feature type="binding site" description="axial binding residue" evidence="13">
    <location>
        <position position="384"/>
    </location>
    <ligand>
        <name>heme</name>
        <dbReference type="ChEBI" id="CHEBI:30413"/>
    </ligand>
    <ligandPart>
        <name>Fe</name>
        <dbReference type="ChEBI" id="CHEBI:18248"/>
    </ligandPart>
</feature>
<dbReference type="PANTHER" id="PTHR24292:SF103">
    <property type="entry name" value="CYTOCHROME P450 6BS1"/>
    <property type="match status" value="1"/>
</dbReference>
<keyword evidence="7" id="KW-0256">Endoplasmic reticulum</keyword>
<comment type="cofactor">
    <cofactor evidence="1 13">
        <name>heme</name>
        <dbReference type="ChEBI" id="CHEBI:30413"/>
    </cofactor>
</comment>
<dbReference type="PROSITE" id="PS00086">
    <property type="entry name" value="CYTOCHROME_P450"/>
    <property type="match status" value="1"/>
</dbReference>
<evidence type="ECO:0000256" key="3">
    <source>
        <dbReference type="ARBA" id="ARBA00004406"/>
    </source>
</evidence>